<sequence>MDGSNISSPRQRRNAVADFMPRRIKRVSRSLGYCLLLWSRTQLVLARW</sequence>
<evidence type="ECO:0000313" key="1">
    <source>
        <dbReference type="EMBL" id="SFE41838.1"/>
    </source>
</evidence>
<proteinExistence type="predicted"/>
<gene>
    <name evidence="1" type="ORF">SAMN04488523_10748</name>
</gene>
<keyword evidence="2" id="KW-1185">Reference proteome</keyword>
<name>A0A1I2AE58_9RHOB</name>
<accession>A0A1I2AE58</accession>
<dbReference type="AlphaFoldDB" id="A0A1I2AE58"/>
<evidence type="ECO:0000313" key="2">
    <source>
        <dbReference type="Proteomes" id="UP000198977"/>
    </source>
</evidence>
<dbReference type="Proteomes" id="UP000198977">
    <property type="component" value="Unassembled WGS sequence"/>
</dbReference>
<dbReference type="EMBL" id="FOMW01000007">
    <property type="protein sequence ID" value="SFE41838.1"/>
    <property type="molecule type" value="Genomic_DNA"/>
</dbReference>
<protein>
    <submittedName>
        <fullName evidence="1">Uncharacterized protein</fullName>
    </submittedName>
</protein>
<reference evidence="2" key="1">
    <citation type="submission" date="2016-10" db="EMBL/GenBank/DDBJ databases">
        <authorList>
            <person name="Varghese N."/>
            <person name="Submissions S."/>
        </authorList>
    </citation>
    <scope>NUCLEOTIDE SEQUENCE [LARGE SCALE GENOMIC DNA]</scope>
    <source>
        <strain evidence="2">DSM 11443</strain>
    </source>
</reference>
<organism evidence="1 2">
    <name type="scientific">Sulfitobacter brevis</name>
    <dbReference type="NCBI Taxonomy" id="74348"/>
    <lineage>
        <taxon>Bacteria</taxon>
        <taxon>Pseudomonadati</taxon>
        <taxon>Pseudomonadota</taxon>
        <taxon>Alphaproteobacteria</taxon>
        <taxon>Rhodobacterales</taxon>
        <taxon>Roseobacteraceae</taxon>
        <taxon>Sulfitobacter</taxon>
    </lineage>
</organism>